<dbReference type="eggNOG" id="COG1863">
    <property type="taxonomic scope" value="Bacteria"/>
</dbReference>
<dbReference type="RefSeq" id="WP_013048659.1">
    <property type="nucleotide sequence ID" value="NC_014011.1"/>
</dbReference>
<dbReference type="InterPro" id="IPR002758">
    <property type="entry name" value="Cation_antiport_E"/>
</dbReference>
<keyword evidence="5 7" id="KW-1133">Transmembrane helix</keyword>
<proteinExistence type="inferred from homology"/>
<dbReference type="GO" id="GO:0005886">
    <property type="term" value="C:plasma membrane"/>
    <property type="evidence" value="ECO:0007669"/>
    <property type="project" value="UniProtKB-SubCell"/>
</dbReference>
<dbReference type="HOGENOM" id="CLU_086615_2_2_0"/>
<keyword evidence="9" id="KW-1185">Reference proteome</keyword>
<dbReference type="PANTHER" id="PTHR34584">
    <property type="entry name" value="NA(+)/H(+) ANTIPORTER SUBUNIT E1"/>
    <property type="match status" value="1"/>
</dbReference>
<dbReference type="PIRSF" id="PIRSF019239">
    <property type="entry name" value="MrpE"/>
    <property type="match status" value="1"/>
</dbReference>
<dbReference type="EMBL" id="CP001997">
    <property type="protein sequence ID" value="ADE57396.1"/>
    <property type="molecule type" value="Genomic_DNA"/>
</dbReference>
<dbReference type="PANTHER" id="PTHR34584:SF1">
    <property type="entry name" value="NA(+)_H(+) ANTIPORTER SUBUNIT E1"/>
    <property type="match status" value="1"/>
</dbReference>
<comment type="subcellular location">
    <subcellularLocation>
        <location evidence="1">Cell membrane</location>
        <topology evidence="1">Multi-pass membrane protein</topology>
    </subcellularLocation>
</comment>
<organism evidence="8 9">
    <name type="scientific">Aminobacterium colombiense (strain DSM 12261 / ALA-1)</name>
    <dbReference type="NCBI Taxonomy" id="572547"/>
    <lineage>
        <taxon>Bacteria</taxon>
        <taxon>Thermotogati</taxon>
        <taxon>Synergistota</taxon>
        <taxon>Synergistia</taxon>
        <taxon>Synergistales</taxon>
        <taxon>Aminobacteriaceae</taxon>
        <taxon>Aminobacterium</taxon>
    </lineage>
</organism>
<evidence type="ECO:0000256" key="5">
    <source>
        <dbReference type="ARBA" id="ARBA00022989"/>
    </source>
</evidence>
<comment type="similarity">
    <text evidence="2">Belongs to the CPA3 antiporters (TC 2.A.63) subunit E family.</text>
</comment>
<evidence type="ECO:0000313" key="8">
    <source>
        <dbReference type="EMBL" id="ADE57396.1"/>
    </source>
</evidence>
<sequence>MFVFVASLSMYLLLVWSGGSIPVFEVGIGVVLATVLAFAFHSWNPTKSFSFKILNPLHWLTFIYYICVPFAIGLIKANFDVAMRVVTGHINPGIVKLEPGLKTDLAKMILADSITLTPGTLTVDVDDDGAYYIHWINVLDVSPKEEQVYGSFARWARRLAD</sequence>
<feature type="transmembrane region" description="Helical" evidence="7">
    <location>
        <begin position="57"/>
        <end position="75"/>
    </location>
</feature>
<evidence type="ECO:0000256" key="7">
    <source>
        <dbReference type="SAM" id="Phobius"/>
    </source>
</evidence>
<protein>
    <submittedName>
        <fullName evidence="8">Cation antiporter</fullName>
    </submittedName>
</protein>
<evidence type="ECO:0000256" key="2">
    <source>
        <dbReference type="ARBA" id="ARBA00006228"/>
    </source>
</evidence>
<dbReference type="AlphaFoldDB" id="D5EFR4"/>
<evidence type="ECO:0000256" key="1">
    <source>
        <dbReference type="ARBA" id="ARBA00004651"/>
    </source>
</evidence>
<dbReference type="GO" id="GO:0008324">
    <property type="term" value="F:monoatomic cation transmembrane transporter activity"/>
    <property type="evidence" value="ECO:0007669"/>
    <property type="project" value="InterPro"/>
</dbReference>
<name>D5EFR4_AMICL</name>
<evidence type="ECO:0000313" key="9">
    <source>
        <dbReference type="Proteomes" id="UP000002366"/>
    </source>
</evidence>
<dbReference type="STRING" id="572547.Amico_1275"/>
<dbReference type="Pfam" id="PF01899">
    <property type="entry name" value="MNHE"/>
    <property type="match status" value="1"/>
</dbReference>
<evidence type="ECO:0000256" key="4">
    <source>
        <dbReference type="ARBA" id="ARBA00022692"/>
    </source>
</evidence>
<evidence type="ECO:0000256" key="3">
    <source>
        <dbReference type="ARBA" id="ARBA00022475"/>
    </source>
</evidence>
<evidence type="ECO:0000256" key="6">
    <source>
        <dbReference type="ARBA" id="ARBA00023136"/>
    </source>
</evidence>
<reference evidence="8 9" key="1">
    <citation type="journal article" date="2010" name="Stand. Genomic Sci.">
        <title>Complete genome sequence of Aminobacterium colombiense type strain (ALA-1).</title>
        <authorList>
            <person name="Chertkov O."/>
            <person name="Sikorski J."/>
            <person name="Brambilla E."/>
            <person name="Lapidus A."/>
            <person name="Copeland A."/>
            <person name="Glavina Del Rio T."/>
            <person name="Nolan M."/>
            <person name="Lucas S."/>
            <person name="Tice H."/>
            <person name="Cheng J.F."/>
            <person name="Han C."/>
            <person name="Detter J.C."/>
            <person name="Bruce D."/>
            <person name="Tapia R."/>
            <person name="Goodwin L."/>
            <person name="Pitluck S."/>
            <person name="Liolios K."/>
            <person name="Ivanova N."/>
            <person name="Mavromatis K."/>
            <person name="Ovchinnikova G."/>
            <person name="Pati A."/>
            <person name="Chen A."/>
            <person name="Palaniappan K."/>
            <person name="Land M."/>
            <person name="Hauser L."/>
            <person name="Chang Y.J."/>
            <person name="Jeffries C.D."/>
            <person name="Spring S."/>
            <person name="Rohde M."/>
            <person name="Goker M."/>
            <person name="Bristow J."/>
            <person name="Eisen J.A."/>
            <person name="Markowitz V."/>
            <person name="Hugenholtz P."/>
            <person name="Kyrpides N.C."/>
            <person name="Klenk H.P."/>
        </authorList>
    </citation>
    <scope>NUCLEOTIDE SEQUENCE [LARGE SCALE GENOMIC DNA]</scope>
    <source>
        <strain evidence="9">DSM 12261 / ALA-1</strain>
    </source>
</reference>
<keyword evidence="6 7" id="KW-0472">Membrane</keyword>
<gene>
    <name evidence="8" type="ordered locus">Amico_1275</name>
</gene>
<dbReference type="KEGG" id="aco:Amico_1275"/>
<accession>D5EFR4</accession>
<keyword evidence="3" id="KW-1003">Cell membrane</keyword>
<dbReference type="OrthoDB" id="9800498at2"/>
<dbReference type="Proteomes" id="UP000002366">
    <property type="component" value="Chromosome"/>
</dbReference>
<keyword evidence="4 7" id="KW-0812">Transmembrane</keyword>